<gene>
    <name evidence="8" type="ORF">JAO75_23420</name>
</gene>
<keyword evidence="9" id="KW-1185">Reference proteome</keyword>
<dbReference type="SUPFAM" id="SSF48264">
    <property type="entry name" value="Cytochrome P450"/>
    <property type="match status" value="1"/>
</dbReference>
<reference evidence="9" key="1">
    <citation type="submission" date="2020-12" db="EMBL/GenBank/DDBJ databases">
        <title>Hymenobacter sp.</title>
        <authorList>
            <person name="Kim M.K."/>
        </authorList>
    </citation>
    <scope>NUCLEOTIDE SEQUENCE [LARGE SCALE GENOMIC DNA]</scope>
    <source>
        <strain evidence="9">BT325</strain>
    </source>
</reference>
<keyword evidence="4 7" id="KW-0560">Oxidoreductase</keyword>
<comment type="similarity">
    <text evidence="1 7">Belongs to the cytochrome P450 family.</text>
</comment>
<dbReference type="PANTHER" id="PTHR24291">
    <property type="entry name" value="CYTOCHROME P450 FAMILY 4"/>
    <property type="match status" value="1"/>
</dbReference>
<dbReference type="PRINTS" id="PR00385">
    <property type="entry name" value="P450"/>
</dbReference>
<comment type="caution">
    <text evidence="8">The sequence shown here is derived from an EMBL/GenBank/DDBJ whole genome shotgun (WGS) entry which is preliminary data.</text>
</comment>
<protein>
    <submittedName>
        <fullName evidence="8">Cytochrome P450</fullName>
    </submittedName>
</protein>
<dbReference type="InterPro" id="IPR017972">
    <property type="entry name" value="Cyt_P450_CS"/>
</dbReference>
<evidence type="ECO:0000313" key="9">
    <source>
        <dbReference type="Proteomes" id="UP000620670"/>
    </source>
</evidence>
<dbReference type="InterPro" id="IPR002401">
    <property type="entry name" value="Cyt_P450_E_grp-I"/>
</dbReference>
<dbReference type="InterPro" id="IPR001128">
    <property type="entry name" value="Cyt_P450"/>
</dbReference>
<evidence type="ECO:0000256" key="3">
    <source>
        <dbReference type="ARBA" id="ARBA00022723"/>
    </source>
</evidence>
<dbReference type="InterPro" id="IPR036396">
    <property type="entry name" value="Cyt_P450_sf"/>
</dbReference>
<accession>A0ABS0Y7R4</accession>
<dbReference type="PROSITE" id="PS00086">
    <property type="entry name" value="CYTOCHROME_P450"/>
    <property type="match status" value="1"/>
</dbReference>
<keyword evidence="5 7" id="KW-0408">Iron</keyword>
<keyword evidence="2 7" id="KW-0349">Heme</keyword>
<dbReference type="Pfam" id="PF00067">
    <property type="entry name" value="p450"/>
    <property type="match status" value="1"/>
</dbReference>
<name>A0ABS0Y7R4_9HYPH</name>
<evidence type="ECO:0000256" key="6">
    <source>
        <dbReference type="ARBA" id="ARBA00023033"/>
    </source>
</evidence>
<evidence type="ECO:0000313" key="8">
    <source>
        <dbReference type="EMBL" id="MBJ6128350.1"/>
    </source>
</evidence>
<dbReference type="PANTHER" id="PTHR24291:SF50">
    <property type="entry name" value="BIFUNCTIONAL ALBAFLAVENONE MONOOXYGENASE_TERPENE SYNTHASE"/>
    <property type="match status" value="1"/>
</dbReference>
<dbReference type="CDD" id="cd20620">
    <property type="entry name" value="CYP132-like"/>
    <property type="match status" value="1"/>
</dbReference>
<keyword evidence="3 7" id="KW-0479">Metal-binding</keyword>
<organism evidence="8 9">
    <name type="scientific">Microvirga splendida</name>
    <dbReference type="NCBI Taxonomy" id="2795727"/>
    <lineage>
        <taxon>Bacteria</taxon>
        <taxon>Pseudomonadati</taxon>
        <taxon>Pseudomonadota</taxon>
        <taxon>Alphaproteobacteria</taxon>
        <taxon>Hyphomicrobiales</taxon>
        <taxon>Methylobacteriaceae</taxon>
        <taxon>Microvirga</taxon>
    </lineage>
</organism>
<sequence length="467" mass="52823">MRTLDTPESRTRNAVLIRREAHGPRGLPVLGHLIHLARDPLGFLSDCAREYGDVVALRLGTWPTLLISDPELIEAVLVKNHRSFVKNSFFWRQVTAVFGSGLLTSEGEFWQRQRRLAAPAFAGQRLAMYGDVMVHHTQRMLDGWRTGVGRDLHADMMGLTLRIAAKTLFGSDVHEDVVEIDHAVNDLADEMASRMARPFVIPDGVPLPGHIRYRRGLRKIEQVIARIVNERRARNEDGGDLLSMLMLARDEHGHPMSDRQLRDEAITILLAGHETTALALSWAWVLIADHPDVQAELAGEVSDVLRDRAATVEDLPRLRYAEHIVMEAMRLYPPAWLIGREALRDCEIGGYPVHAGTTIYMSPWIVHRNGRYFEQPEEFRPGRWAGGLGRKIPRFAYFPFGGGPRICIGNRFAMMEAVLILATIVQRFRIERQKDRPVIPLPSITLRPKTGVWIVPATERSSRADRL</sequence>
<evidence type="ECO:0000256" key="5">
    <source>
        <dbReference type="ARBA" id="ARBA00023004"/>
    </source>
</evidence>
<proteinExistence type="inferred from homology"/>
<evidence type="ECO:0000256" key="7">
    <source>
        <dbReference type="RuleBase" id="RU000461"/>
    </source>
</evidence>
<evidence type="ECO:0000256" key="2">
    <source>
        <dbReference type="ARBA" id="ARBA00022617"/>
    </source>
</evidence>
<keyword evidence="6 7" id="KW-0503">Monooxygenase</keyword>
<dbReference type="PRINTS" id="PR00463">
    <property type="entry name" value="EP450I"/>
</dbReference>
<dbReference type="Proteomes" id="UP000620670">
    <property type="component" value="Unassembled WGS sequence"/>
</dbReference>
<dbReference type="InterPro" id="IPR050196">
    <property type="entry name" value="Cytochrome_P450_Monoox"/>
</dbReference>
<dbReference type="EMBL" id="JAELXT010000047">
    <property type="protein sequence ID" value="MBJ6128350.1"/>
    <property type="molecule type" value="Genomic_DNA"/>
</dbReference>
<evidence type="ECO:0000256" key="4">
    <source>
        <dbReference type="ARBA" id="ARBA00023002"/>
    </source>
</evidence>
<dbReference type="Gene3D" id="1.10.630.10">
    <property type="entry name" value="Cytochrome P450"/>
    <property type="match status" value="1"/>
</dbReference>
<dbReference type="RefSeq" id="WP_199051622.1">
    <property type="nucleotide sequence ID" value="NZ_JAELXT010000047.1"/>
</dbReference>
<evidence type="ECO:0000256" key="1">
    <source>
        <dbReference type="ARBA" id="ARBA00010617"/>
    </source>
</evidence>